<dbReference type="InterPro" id="IPR013785">
    <property type="entry name" value="Aldolase_TIM"/>
</dbReference>
<evidence type="ECO:0000256" key="1">
    <source>
        <dbReference type="ARBA" id="ARBA00009743"/>
    </source>
</evidence>
<protein>
    <recommendedName>
        <fullName evidence="5">Alpha-galactosidase</fullName>
        <ecNumber evidence="5">3.2.1.22</ecNumber>
    </recommendedName>
    <alternativeName>
        <fullName evidence="5">Melibiase</fullName>
    </alternativeName>
</protein>
<dbReference type="Gene3D" id="2.60.120.1060">
    <property type="entry name" value="NPCBM/NEW2 domain"/>
    <property type="match status" value="1"/>
</dbReference>
<dbReference type="InterPro" id="IPR018905">
    <property type="entry name" value="A-galactase_NEW3"/>
</dbReference>
<dbReference type="InterPro" id="IPR013780">
    <property type="entry name" value="Glyco_hydro_b"/>
</dbReference>
<dbReference type="Pfam" id="PF10633">
    <property type="entry name" value="NPCBM_assoc"/>
    <property type="match status" value="1"/>
</dbReference>
<dbReference type="PANTHER" id="PTHR11452">
    <property type="entry name" value="ALPHA-GALACTOSIDASE/ALPHA-N-ACETYLGALACTOSAMINIDASE"/>
    <property type="match status" value="1"/>
</dbReference>
<evidence type="ECO:0000256" key="4">
    <source>
        <dbReference type="ARBA" id="ARBA00023295"/>
    </source>
</evidence>
<keyword evidence="3 5" id="KW-0378">Hydrolase</keyword>
<evidence type="ECO:0000256" key="5">
    <source>
        <dbReference type="RuleBase" id="RU361168"/>
    </source>
</evidence>
<dbReference type="CDD" id="cd14792">
    <property type="entry name" value="GH27"/>
    <property type="match status" value="1"/>
</dbReference>
<dbReference type="EMBL" id="BAABJQ010000049">
    <property type="protein sequence ID" value="GAA5201242.1"/>
    <property type="molecule type" value="Genomic_DNA"/>
</dbReference>
<dbReference type="InterPro" id="IPR008979">
    <property type="entry name" value="Galactose-bd-like_sf"/>
</dbReference>
<dbReference type="SUPFAM" id="SSF49785">
    <property type="entry name" value="Galactose-binding domain-like"/>
    <property type="match status" value="1"/>
</dbReference>
<comment type="similarity">
    <text evidence="1 5">Belongs to the glycosyl hydrolase 27 family.</text>
</comment>
<dbReference type="Pfam" id="PF17801">
    <property type="entry name" value="Melibiase_C"/>
    <property type="match status" value="1"/>
</dbReference>
<dbReference type="Proteomes" id="UP001501570">
    <property type="component" value="Unassembled WGS sequence"/>
</dbReference>
<proteinExistence type="inferred from homology"/>
<evidence type="ECO:0000256" key="3">
    <source>
        <dbReference type="ARBA" id="ARBA00022801"/>
    </source>
</evidence>
<accession>A0ABP9SV51</accession>
<dbReference type="InterPro" id="IPR013222">
    <property type="entry name" value="Glyco_hyd_98_carb-bd"/>
</dbReference>
<dbReference type="EC" id="3.2.1.22" evidence="5"/>
<feature type="domain" description="Glycosyl hydrolase family 98 putative carbohydrate-binding module" evidence="6">
    <location>
        <begin position="511"/>
        <end position="656"/>
    </location>
</feature>
<evidence type="ECO:0000256" key="2">
    <source>
        <dbReference type="ARBA" id="ARBA00022729"/>
    </source>
</evidence>
<gene>
    <name evidence="7" type="ORF">GCM10023322_80820</name>
</gene>
<evidence type="ECO:0000259" key="6">
    <source>
        <dbReference type="SMART" id="SM00776"/>
    </source>
</evidence>
<dbReference type="Gene3D" id="3.20.20.70">
    <property type="entry name" value="Aldolase class I"/>
    <property type="match status" value="1"/>
</dbReference>
<dbReference type="SUPFAM" id="SSF51445">
    <property type="entry name" value="(Trans)glycosidases"/>
    <property type="match status" value="1"/>
</dbReference>
<keyword evidence="8" id="KW-1185">Reference proteome</keyword>
<comment type="caution">
    <text evidence="7">The sequence shown here is derived from an EMBL/GenBank/DDBJ whole genome shotgun (WGS) entry which is preliminary data.</text>
</comment>
<dbReference type="Pfam" id="PF16499">
    <property type="entry name" value="Melibiase_2"/>
    <property type="match status" value="1"/>
</dbReference>
<keyword evidence="2" id="KW-0732">Signal</keyword>
<dbReference type="InterPro" id="IPR000111">
    <property type="entry name" value="Glyco_hydro_27/36_CS"/>
</dbReference>
<dbReference type="PROSITE" id="PS00512">
    <property type="entry name" value="ALPHA_GALACTOSIDASE"/>
    <property type="match status" value="1"/>
</dbReference>
<evidence type="ECO:0000313" key="7">
    <source>
        <dbReference type="EMBL" id="GAA5201242.1"/>
    </source>
</evidence>
<dbReference type="InterPro" id="IPR041233">
    <property type="entry name" value="Melibiase_C"/>
</dbReference>
<dbReference type="Pfam" id="PF08305">
    <property type="entry name" value="NPCBM"/>
    <property type="match status" value="1"/>
</dbReference>
<dbReference type="SUPFAM" id="SSF51011">
    <property type="entry name" value="Glycosyl hydrolase domain"/>
    <property type="match status" value="1"/>
</dbReference>
<organism evidence="7 8">
    <name type="scientific">Rugosimonospora acidiphila</name>
    <dbReference type="NCBI Taxonomy" id="556531"/>
    <lineage>
        <taxon>Bacteria</taxon>
        <taxon>Bacillati</taxon>
        <taxon>Actinomycetota</taxon>
        <taxon>Actinomycetes</taxon>
        <taxon>Micromonosporales</taxon>
        <taxon>Micromonosporaceae</taxon>
        <taxon>Rugosimonospora</taxon>
    </lineage>
</organism>
<name>A0ABP9SV51_9ACTN</name>
<dbReference type="InterPro" id="IPR017853">
    <property type="entry name" value="GH"/>
</dbReference>
<reference evidence="8" key="1">
    <citation type="journal article" date="2019" name="Int. J. Syst. Evol. Microbiol.">
        <title>The Global Catalogue of Microorganisms (GCM) 10K type strain sequencing project: providing services to taxonomists for standard genome sequencing and annotation.</title>
        <authorList>
            <consortium name="The Broad Institute Genomics Platform"/>
            <consortium name="The Broad Institute Genome Sequencing Center for Infectious Disease"/>
            <person name="Wu L."/>
            <person name="Ma J."/>
        </authorList>
    </citation>
    <scope>NUCLEOTIDE SEQUENCE [LARGE SCALE GENOMIC DNA]</scope>
    <source>
        <strain evidence="8">JCM 18304</strain>
    </source>
</reference>
<comment type="catalytic activity">
    <reaction evidence="5">
        <text>Hydrolysis of terminal, non-reducing alpha-D-galactose residues in alpha-D-galactosides, including galactose oligosaccharides, galactomannans and galactolipids.</text>
        <dbReference type="EC" id="3.2.1.22"/>
    </reaction>
</comment>
<dbReference type="PRINTS" id="PR00740">
    <property type="entry name" value="GLHYDRLASE27"/>
</dbReference>
<dbReference type="PANTHER" id="PTHR11452:SF75">
    <property type="entry name" value="ALPHA-GALACTOSIDASE MEL1"/>
    <property type="match status" value="1"/>
</dbReference>
<evidence type="ECO:0000313" key="8">
    <source>
        <dbReference type="Proteomes" id="UP001501570"/>
    </source>
</evidence>
<dbReference type="InterPro" id="IPR038637">
    <property type="entry name" value="NPCBM_sf"/>
</dbReference>
<keyword evidence="4 5" id="KW-0326">Glycosidase</keyword>
<dbReference type="Gene3D" id="2.60.40.1180">
    <property type="entry name" value="Golgi alpha-mannosidase II"/>
    <property type="match status" value="1"/>
</dbReference>
<sequence length="658" mass="69109">MAGITVDSVRPAPALALDNGLARTPPMGFNDWNAFGCNVSEQLIKQTADFFVSSGLKAAGYQYVNIDDCWMTHTRDPQTGRLVPDPVKFPDGISGTADYVHSLGLKLGIYEDAGTATCAGYPGSLGHETVDAQTFADWGVDYLKYDNCNNAGSTTQQQYITRYTTMRDALAATGRPIVYSLCEWGVNQPWTWGADVGNLWRTTGDISDNWNSLKSIIEQNLPLYPDAKPGAFNDPDMLEVGNGGMTDTEYRTHFAIWSMLSAPLLIGTDLRKASAATMAILTNKNLIAVDQDPLAKQAVPISDSDGHVVLAKPLSNGDMAVALYNENDVAARIGTTAAAAGLTKAPAYTELDLWQNTTTETAGTISAVVPAHGTVVYRIAKAGATWSASPPATDLGIDLPDAAQTASQLLVKPDQPIAVTTNLTDHGRAPATEPAVTLTAPAGWGIAIKSSPTGAVLATDRPLTTQWTVTPPAGTPPGSYQFTATAVYGWKAGTWLTTSSTVSFLIATPPAAGTHYLSDLTWLSANNDWGPVEKDTSNGEQPAGDGTTITINGATYAKGLGTNAPSEIDYYLAGACDSVTTDVGIDDEKDGSDADASFQIYADGKKVADSGPMTAADPAVHLAADVTGAQLLRLVVDDDGSPDSDHGDWAGAQLTCQS</sequence>
<dbReference type="SMART" id="SM00776">
    <property type="entry name" value="NPCBM"/>
    <property type="match status" value="1"/>
</dbReference>
<keyword evidence="5" id="KW-1015">Disulfide bond</keyword>
<dbReference type="InterPro" id="IPR002241">
    <property type="entry name" value="Glyco_hydro_27"/>
</dbReference>